<accession>A0A7R9BHA8</accession>
<evidence type="ECO:0000313" key="3">
    <source>
        <dbReference type="Proteomes" id="UP000678499"/>
    </source>
</evidence>
<feature type="region of interest" description="Disordered" evidence="1">
    <location>
        <begin position="625"/>
        <end position="647"/>
    </location>
</feature>
<dbReference type="EMBL" id="OA882204">
    <property type="protein sequence ID" value="CAD7273748.1"/>
    <property type="molecule type" value="Genomic_DNA"/>
</dbReference>
<feature type="compositionally biased region" description="Polar residues" evidence="1">
    <location>
        <begin position="429"/>
        <end position="445"/>
    </location>
</feature>
<feature type="region of interest" description="Disordered" evidence="1">
    <location>
        <begin position="890"/>
        <end position="914"/>
    </location>
</feature>
<protein>
    <submittedName>
        <fullName evidence="2">Uncharacterized protein</fullName>
    </submittedName>
</protein>
<feature type="compositionally biased region" description="Low complexity" evidence="1">
    <location>
        <begin position="416"/>
        <end position="428"/>
    </location>
</feature>
<dbReference type="AlphaFoldDB" id="A0A7R9BHA8"/>
<dbReference type="OrthoDB" id="6784594at2759"/>
<feature type="compositionally biased region" description="Polar residues" evidence="1">
    <location>
        <begin position="973"/>
        <end position="990"/>
    </location>
</feature>
<evidence type="ECO:0000256" key="1">
    <source>
        <dbReference type="SAM" id="MobiDB-lite"/>
    </source>
</evidence>
<keyword evidence="3" id="KW-1185">Reference proteome</keyword>
<feature type="region of interest" description="Disordered" evidence="1">
    <location>
        <begin position="416"/>
        <end position="445"/>
    </location>
</feature>
<feature type="compositionally biased region" description="Low complexity" evidence="1">
    <location>
        <begin position="321"/>
        <end position="334"/>
    </location>
</feature>
<feature type="region of interest" description="Disordered" evidence="1">
    <location>
        <begin position="306"/>
        <end position="334"/>
    </location>
</feature>
<proteinExistence type="predicted"/>
<organism evidence="2">
    <name type="scientific">Notodromas monacha</name>
    <dbReference type="NCBI Taxonomy" id="399045"/>
    <lineage>
        <taxon>Eukaryota</taxon>
        <taxon>Metazoa</taxon>
        <taxon>Ecdysozoa</taxon>
        <taxon>Arthropoda</taxon>
        <taxon>Crustacea</taxon>
        <taxon>Oligostraca</taxon>
        <taxon>Ostracoda</taxon>
        <taxon>Podocopa</taxon>
        <taxon>Podocopida</taxon>
        <taxon>Cypridocopina</taxon>
        <taxon>Cypridoidea</taxon>
        <taxon>Cyprididae</taxon>
        <taxon>Notodromas</taxon>
    </lineage>
</organism>
<feature type="region of interest" description="Disordered" evidence="1">
    <location>
        <begin position="970"/>
        <end position="1029"/>
    </location>
</feature>
<gene>
    <name evidence="2" type="ORF">NMOB1V02_LOCUS1620</name>
</gene>
<name>A0A7R9BHA8_9CRUS</name>
<dbReference type="Proteomes" id="UP000678499">
    <property type="component" value="Unassembled WGS sequence"/>
</dbReference>
<reference evidence="2" key="1">
    <citation type="submission" date="2020-11" db="EMBL/GenBank/DDBJ databases">
        <authorList>
            <person name="Tran Van P."/>
        </authorList>
    </citation>
    <scope>NUCLEOTIDE SEQUENCE</scope>
</reference>
<feature type="compositionally biased region" description="Low complexity" evidence="1">
    <location>
        <begin position="893"/>
        <end position="906"/>
    </location>
</feature>
<sequence>MHTKQQSLEQCGHKCAFTNFSMQMKHRKTSAIPYNCNDEASRTGITGKDCFTGGTSVDCDSDSEVCITLYPNRPIWMMMGDDPPKEPTRNGEETVILKRCDIEPDRYRNDSQHFTFDSKETKCQRIDKSAWVCYCDWNLCNFENSDAMSDKIPNELTFLTFILSSAPPNGNTISVELEITGLKQLPRFTLQNFHTSDVARIPPLTLTKQHEDYDIANRGYNKYANGSTEVATERFIKQILRDAAQVKRQFTVGTTTPRPFPITRPYTMVEFRPYIPPGLPQTGLNPPNPEPIGTLSPRYEQKVREFSSFSRQARPRKPEATTSTTTKTTRYSDSGTEVYTETEALNDLRSRKHVATQNHDTLLNTTSYTDNNNSTETPKDERIYQVVHRPRYSYIPGSRHRLQHKKYTTRRHIISSTTSATHKSTTSSIGSTTLNVTGSTTPRTTSACQTRIKSTTTTSPGFVWVTTPTPSTSTTSKVWVYLDPCPFVKGQVNYSQPEKIPPEGSHNPTLSIASKSKAIQDFKLLPVQIPLITPWPDRRSQTQPIFLTAVPIKSKYEESINYARFIEHPHENDRLEEHHAPISQISTDFNERAEDCLGKFALNNKPIRGPRPAKPARFRRMVNQRGNGAENPDSPDGASGSGQAIAPANPQALMNPWASLNLPAIRAYCTVYNIPGATEENRNELVTTLHNRGITPLHVVMSTPPDSLSGPTAADITASLLRRRVDYPKQSPNEDIEGYLRRLAIAFRHEATPNHTRIDCLIAHSQPKVAEAAQILYEQGYLQYDQVIERLKVRFGLSPFEHFQRFQKMRPTPDESYAEFGQRLREEYIRYLAFKPDEIPNQERTITAGLIGQLLSITTGGMHALLHAKATADRALSWDDCLAHADEYRRTHPASPTTAPAASPAPGQARPPKMTAAGIPKYYCDHHQKYVFHTTADCSKSGSRSSTPSTAPTRALQNCAYHPGRMVAHSTADCRNNPANQAIPQQTAPSRETRRSDSDGCPLFDPRSYRRQPYHPHRSQRTSRPGAYRHRRYTVIHGHRRRRRGRTYATSHAGADFGGRPARLDESDAYDLPFCVTLDGQRIFSGFQNIKPTNKQPQAPAGDGIRFVDGSEPERAKITQLLLKHRKNIFQWSGKHGLFPQYVAALPTNGQDPEPPR</sequence>
<feature type="compositionally biased region" description="Basic residues" evidence="1">
    <location>
        <begin position="1009"/>
        <end position="1029"/>
    </location>
</feature>
<evidence type="ECO:0000313" key="2">
    <source>
        <dbReference type="EMBL" id="CAD7273748.1"/>
    </source>
</evidence>
<dbReference type="EMBL" id="CAJPEX010000167">
    <property type="protein sequence ID" value="CAG0913900.1"/>
    <property type="molecule type" value="Genomic_DNA"/>
</dbReference>